<accession>N1MG74</accession>
<reference evidence="2" key="2">
    <citation type="submission" date="2013-04" db="EMBL/GenBank/DDBJ databases">
        <title>Bisphenol A degrading Sphingobium sp. strain BiD32.</title>
        <authorList>
            <person name="Nielsen J.L."/>
            <person name="Zhou N.A."/>
            <person name="Kjeldal H."/>
        </authorList>
    </citation>
    <scope>NUCLEOTIDE SEQUENCE [LARGE SCALE GENOMIC DNA]</scope>
    <source>
        <strain evidence="2">BiD32</strain>
    </source>
</reference>
<evidence type="ECO:0000313" key="1">
    <source>
        <dbReference type="EMBL" id="CCW15759.1"/>
    </source>
</evidence>
<dbReference type="AlphaFoldDB" id="N1MG74"/>
<dbReference type="Proteomes" id="UP000013201">
    <property type="component" value="Unassembled WGS sequence"/>
</dbReference>
<proteinExistence type="predicted"/>
<dbReference type="EMBL" id="CAVK010000005">
    <property type="protein sequence ID" value="CCW15759.1"/>
    <property type="molecule type" value="Genomic_DNA"/>
</dbReference>
<keyword evidence="2" id="KW-1185">Reference proteome</keyword>
<reference evidence="1 2" key="1">
    <citation type="submission" date="2013-03" db="EMBL/GenBank/DDBJ databases">
        <authorList>
            <person name="Le V."/>
        </authorList>
    </citation>
    <scope>NUCLEOTIDE SEQUENCE [LARGE SCALE GENOMIC DNA]</scope>
    <source>
        <strain evidence="1 2">BiD32</strain>
    </source>
</reference>
<organism evidence="1 2">
    <name type="scientific">Sphingobium indicum BiD32</name>
    <dbReference type="NCBI Taxonomy" id="1301087"/>
    <lineage>
        <taxon>Bacteria</taxon>
        <taxon>Pseudomonadati</taxon>
        <taxon>Pseudomonadota</taxon>
        <taxon>Alphaproteobacteria</taxon>
        <taxon>Sphingomonadales</taxon>
        <taxon>Sphingomonadaceae</taxon>
        <taxon>Sphingobium</taxon>
    </lineage>
</organism>
<comment type="caution">
    <text evidence="1">The sequence shown here is derived from an EMBL/GenBank/DDBJ whole genome shotgun (WGS) entry which is preliminary data.</text>
</comment>
<name>N1MG74_9SPHN</name>
<evidence type="ECO:0000313" key="2">
    <source>
        <dbReference type="Proteomes" id="UP000013201"/>
    </source>
</evidence>
<sequence>MKEVLATLTSNRKRAIMMVPFFRRSGVQLIAAFPVVRSKPVDMG</sequence>
<gene>
    <name evidence="1" type="ORF">EBBID32_870</name>
</gene>
<protein>
    <submittedName>
        <fullName evidence="1">Uncharacterized protein</fullName>
    </submittedName>
</protein>